<dbReference type="Proteomes" id="UP000425916">
    <property type="component" value="Plasmid pMGLY"/>
</dbReference>
<keyword evidence="4" id="KW-1185">Reference proteome</keyword>
<feature type="signal peptide" evidence="1">
    <location>
        <begin position="1"/>
        <end position="25"/>
    </location>
</feature>
<keyword evidence="1" id="KW-0732">Signal</keyword>
<sequence length="382" mass="42966">MTRKLAFAALLLAALIFSFAGLAQAAPAHEVVFKVGRGYYVTDGGQNWMDAVTFVENNRTYVPVRYLAYALGVNEEGVKYDNGTVTLALNGKTITMTEGSKALKVDNSVTNMDVAPIIKDGRTYLPARWVAEAFGYKVDWFDPIQWVLIRDQATWKAAQPKFLNGPVDKDGYQYPNITAVAFGAQSNTVTAYRGDPIGWDVVQRDNRKVDFPYAKWDVTLPGPVAVKMDPITDPVSGEVFQYNVEVNIKNLLLAFGVPEGAIHWDEETQTLLVECDYIYRVDSPLQDRFTVQYIWMRPGENVFYNHFTDIPDQVRHIEYSSEDSYGKYKPEYPGAKFSYDPQNGFVGTGFAKYLPAYVYHNEMNGLGIRAYGWQGLHVISIG</sequence>
<dbReference type="Pfam" id="PF07833">
    <property type="entry name" value="Cu_amine_oxidN1"/>
    <property type="match status" value="1"/>
</dbReference>
<evidence type="ECO:0000313" key="3">
    <source>
        <dbReference type="EMBL" id="QGP94140.1"/>
    </source>
</evidence>
<keyword evidence="3" id="KW-0614">Plasmid</keyword>
<feature type="domain" description="Copper amine oxidase-like N-terminal" evidence="2">
    <location>
        <begin position="47"/>
        <end position="140"/>
    </location>
</feature>
<organism evidence="3 4">
    <name type="scientific">Neomoorella glycerini</name>
    <dbReference type="NCBI Taxonomy" id="55779"/>
    <lineage>
        <taxon>Bacteria</taxon>
        <taxon>Bacillati</taxon>
        <taxon>Bacillota</taxon>
        <taxon>Clostridia</taxon>
        <taxon>Neomoorellales</taxon>
        <taxon>Neomoorellaceae</taxon>
        <taxon>Neomoorella</taxon>
    </lineage>
</organism>
<proteinExistence type="predicted"/>
<dbReference type="RefSeq" id="WP_170291262.1">
    <property type="nucleotide sequence ID" value="NZ_CP046245.1"/>
</dbReference>
<feature type="chain" id="PRO_5026276052" description="Copper amine oxidase-like N-terminal domain-containing protein" evidence="1">
    <location>
        <begin position="26"/>
        <end position="382"/>
    </location>
</feature>
<evidence type="ECO:0000313" key="4">
    <source>
        <dbReference type="Proteomes" id="UP000425916"/>
    </source>
</evidence>
<evidence type="ECO:0000259" key="2">
    <source>
        <dbReference type="Pfam" id="PF07833"/>
    </source>
</evidence>
<dbReference type="Gene3D" id="3.30.457.10">
    <property type="entry name" value="Copper amine oxidase-like, N-terminal domain"/>
    <property type="match status" value="2"/>
</dbReference>
<gene>
    <name evidence="3" type="ORF">MGLY_35650</name>
</gene>
<name>A0A6I5ZVS1_9FIRM</name>
<protein>
    <recommendedName>
        <fullName evidence="2">Copper amine oxidase-like N-terminal domain-containing protein</fullName>
    </recommendedName>
</protein>
<dbReference type="AlphaFoldDB" id="A0A6I5ZVS1"/>
<dbReference type="InterPro" id="IPR036582">
    <property type="entry name" value="Mao_N_sf"/>
</dbReference>
<dbReference type="InterPro" id="IPR012854">
    <property type="entry name" value="Cu_amine_oxidase-like_N"/>
</dbReference>
<reference evidence="3 4" key="1">
    <citation type="submission" date="2019-11" db="EMBL/GenBank/DDBJ databases">
        <title>Genome sequence of Moorella glycerini DSM11254.</title>
        <authorList>
            <person name="Poehlein A."/>
            <person name="Boeer T."/>
            <person name="Daniel R."/>
        </authorList>
    </citation>
    <scope>NUCLEOTIDE SEQUENCE [LARGE SCALE GENOMIC DNA]</scope>
    <source>
        <strain evidence="3 4">DSM 11254</strain>
        <plasmid evidence="3 4">pMGLY</plasmid>
    </source>
</reference>
<evidence type="ECO:0000256" key="1">
    <source>
        <dbReference type="SAM" id="SignalP"/>
    </source>
</evidence>
<dbReference type="EMBL" id="CP046245">
    <property type="protein sequence ID" value="QGP94140.1"/>
    <property type="molecule type" value="Genomic_DNA"/>
</dbReference>
<dbReference type="SUPFAM" id="SSF55383">
    <property type="entry name" value="Copper amine oxidase, domain N"/>
    <property type="match status" value="2"/>
</dbReference>
<geneLocation type="plasmid" evidence="3 4">
    <name>pMGLY</name>
</geneLocation>
<accession>A0A6I5ZVS1</accession>